<keyword evidence="2" id="KW-0680">Restriction system</keyword>
<dbReference type="Pfam" id="PF01420">
    <property type="entry name" value="Methylase_S"/>
    <property type="match status" value="1"/>
</dbReference>
<dbReference type="RefSeq" id="WP_188630640.1">
    <property type="nucleotide sequence ID" value="NZ_BMKE01000027.1"/>
</dbReference>
<dbReference type="Proteomes" id="UP000646152">
    <property type="component" value="Unassembled WGS sequence"/>
</dbReference>
<dbReference type="InterPro" id="IPR000055">
    <property type="entry name" value="Restrct_endonuc_typeI_TRD"/>
</dbReference>
<evidence type="ECO:0000259" key="4">
    <source>
        <dbReference type="Pfam" id="PF01420"/>
    </source>
</evidence>
<keyword evidence="3" id="KW-0238">DNA-binding</keyword>
<dbReference type="Gene3D" id="3.90.220.20">
    <property type="entry name" value="DNA methylase specificity domains"/>
    <property type="match status" value="2"/>
</dbReference>
<evidence type="ECO:0000313" key="6">
    <source>
        <dbReference type="Proteomes" id="UP000646152"/>
    </source>
</evidence>
<dbReference type="CDD" id="cd16961">
    <property type="entry name" value="RMtype1_S_TRD-CR_like"/>
    <property type="match status" value="1"/>
</dbReference>
<dbReference type="PANTHER" id="PTHR30408:SF12">
    <property type="entry name" value="TYPE I RESTRICTION ENZYME MJAVIII SPECIFICITY SUBUNIT"/>
    <property type="match status" value="1"/>
</dbReference>
<dbReference type="SUPFAM" id="SSF116734">
    <property type="entry name" value="DNA methylase specificity domain"/>
    <property type="match status" value="2"/>
</dbReference>
<comment type="similarity">
    <text evidence="1">Belongs to the type-I restriction system S methylase family.</text>
</comment>
<feature type="domain" description="Type I restriction modification DNA specificity" evidence="4">
    <location>
        <begin position="1"/>
        <end position="177"/>
    </location>
</feature>
<keyword evidence="6" id="KW-1185">Reference proteome</keyword>
<evidence type="ECO:0000256" key="3">
    <source>
        <dbReference type="ARBA" id="ARBA00023125"/>
    </source>
</evidence>
<evidence type="ECO:0000256" key="2">
    <source>
        <dbReference type="ARBA" id="ARBA00022747"/>
    </source>
</evidence>
<evidence type="ECO:0000313" key="5">
    <source>
        <dbReference type="EMBL" id="GGB52273.1"/>
    </source>
</evidence>
<organism evidence="5 6">
    <name type="scientific">Oceanisphaera marina</name>
    <dbReference type="NCBI Taxonomy" id="2017550"/>
    <lineage>
        <taxon>Bacteria</taxon>
        <taxon>Pseudomonadati</taxon>
        <taxon>Pseudomonadota</taxon>
        <taxon>Gammaproteobacteria</taxon>
        <taxon>Aeromonadales</taxon>
        <taxon>Aeromonadaceae</taxon>
        <taxon>Oceanisphaera</taxon>
    </lineage>
</organism>
<proteinExistence type="inferred from homology"/>
<dbReference type="Gene3D" id="1.10.287.1120">
    <property type="entry name" value="Bipartite methylase S protein"/>
    <property type="match status" value="1"/>
</dbReference>
<dbReference type="EMBL" id="BMKE01000027">
    <property type="protein sequence ID" value="GGB52273.1"/>
    <property type="molecule type" value="Genomic_DNA"/>
</dbReference>
<dbReference type="PANTHER" id="PTHR30408">
    <property type="entry name" value="TYPE-1 RESTRICTION ENZYME ECOKI SPECIFICITY PROTEIN"/>
    <property type="match status" value="1"/>
</dbReference>
<dbReference type="InterPro" id="IPR052021">
    <property type="entry name" value="Type-I_RS_S_subunit"/>
</dbReference>
<reference evidence="6" key="1">
    <citation type="journal article" date="2019" name="Int. J. Syst. Evol. Microbiol.">
        <title>The Global Catalogue of Microorganisms (GCM) 10K type strain sequencing project: providing services to taxonomists for standard genome sequencing and annotation.</title>
        <authorList>
            <consortium name="The Broad Institute Genomics Platform"/>
            <consortium name="The Broad Institute Genome Sequencing Center for Infectious Disease"/>
            <person name="Wu L."/>
            <person name="Ma J."/>
        </authorList>
    </citation>
    <scope>NUCLEOTIDE SEQUENCE [LARGE SCALE GENOMIC DNA]</scope>
    <source>
        <strain evidence="6">CGMCC 1.15923</strain>
    </source>
</reference>
<accession>A0ABQ1IXT8</accession>
<sequence length="425" mass="47497">MSNWQYVALSDIADIRISNVDKKSLPGEKSVLLCNYMDVYSNEYITRNLDFMEATANVVEIEKFKVQDGDVIITKDSETPYDIGIPSVVVEAMDNLVCGYHLALIKPNQAAVNSKFLSKQLAQHETVRYFSRYAAGSTRYGLSNGAIASVRIGLPPLRHQQKIARILQTIDLAIEKTEALLGKYQQIKAGLMQDLFTRGIDADGKLRPSREQAPELYQETPIGWIPKAWEVRNILDLIKFPTGQVSPLVQPYIDMTLVAPDHIEKGTGRLLLKETAREQNAISGKYTFKCGDIVYSKIRPYLRKAILADFDGICSADMYPLHVKGGNNPFYIFGMILGDRFSRYAETVSMRSGFPKINRIEFSGFSCGVPTSHEQDRFAEVIKSADANIVHNEELLAKLQKQKSGLMHDLLTGKVTVSTATTEVS</sequence>
<gene>
    <name evidence="5" type="ORF">GCM10011502_26800</name>
</gene>
<dbReference type="InterPro" id="IPR044946">
    <property type="entry name" value="Restrct_endonuc_typeI_TRD_sf"/>
</dbReference>
<name>A0ABQ1IXT8_9GAMM</name>
<protein>
    <recommendedName>
        <fullName evidence="4">Type I restriction modification DNA specificity domain-containing protein</fullName>
    </recommendedName>
</protein>
<evidence type="ECO:0000256" key="1">
    <source>
        <dbReference type="ARBA" id="ARBA00010923"/>
    </source>
</evidence>
<comment type="caution">
    <text evidence="5">The sequence shown here is derived from an EMBL/GenBank/DDBJ whole genome shotgun (WGS) entry which is preliminary data.</text>
</comment>